<dbReference type="RefSeq" id="WP_256304883.1">
    <property type="nucleotide sequence ID" value="NZ_JANFYS010000059.1"/>
</dbReference>
<evidence type="ECO:0000313" key="2">
    <source>
        <dbReference type="Proteomes" id="UP001204562"/>
    </source>
</evidence>
<dbReference type="Proteomes" id="UP001204562">
    <property type="component" value="Unassembled WGS sequence"/>
</dbReference>
<protein>
    <recommendedName>
        <fullName evidence="3">Carboxymuconolactone decarboxylase-like domain-containing protein</fullName>
    </recommendedName>
</protein>
<reference evidence="1" key="1">
    <citation type="submission" date="2022-06" db="EMBL/GenBank/DDBJ databases">
        <title>Isolation of gut microbiota from human fecal samples.</title>
        <authorList>
            <person name="Pamer E.G."/>
            <person name="Barat B."/>
            <person name="Waligurski E."/>
            <person name="Medina S."/>
            <person name="Paddock L."/>
            <person name="Mostad J."/>
        </authorList>
    </citation>
    <scope>NUCLEOTIDE SEQUENCE</scope>
    <source>
        <strain evidence="1">DFI.9.91</strain>
    </source>
</reference>
<organism evidence="1 2">
    <name type="scientific">Intestinimonas massiliensis</name>
    <name type="common">ex Afouda et al. 2020</name>
    <dbReference type="NCBI Taxonomy" id="1673721"/>
    <lineage>
        <taxon>Bacteria</taxon>
        <taxon>Bacillati</taxon>
        <taxon>Bacillota</taxon>
        <taxon>Clostridia</taxon>
        <taxon>Eubacteriales</taxon>
        <taxon>Intestinimonas</taxon>
    </lineage>
</organism>
<gene>
    <name evidence="1" type="ORF">NE579_15440</name>
</gene>
<dbReference type="AlphaFoldDB" id="A0AAW5JX61"/>
<name>A0AAW5JX61_9FIRM</name>
<evidence type="ECO:0008006" key="3">
    <source>
        <dbReference type="Google" id="ProtNLM"/>
    </source>
</evidence>
<proteinExistence type="predicted"/>
<accession>A0AAW5JX61</accession>
<sequence>MKYTKKAARESIEAYKDMTAYFDGSMSQSNMYEMLRYRMAFGEAESRVILAALILAGANFQN</sequence>
<comment type="caution">
    <text evidence="1">The sequence shown here is derived from an EMBL/GenBank/DDBJ whole genome shotgun (WGS) entry which is preliminary data.</text>
</comment>
<dbReference type="EMBL" id="JANFYS010000059">
    <property type="protein sequence ID" value="MCQ4771830.1"/>
    <property type="molecule type" value="Genomic_DNA"/>
</dbReference>
<evidence type="ECO:0000313" key="1">
    <source>
        <dbReference type="EMBL" id="MCQ4771830.1"/>
    </source>
</evidence>